<evidence type="ECO:0000256" key="1">
    <source>
        <dbReference type="ARBA" id="ARBA00004123"/>
    </source>
</evidence>
<feature type="region of interest" description="Disordered" evidence="3">
    <location>
        <begin position="1"/>
        <end position="55"/>
    </location>
</feature>
<dbReference type="PANTHER" id="PTHR31001:SF40">
    <property type="entry name" value="ZN(II)2CYS6 TRANSCRIPTION FACTOR (EUROFUNG)"/>
    <property type="match status" value="1"/>
</dbReference>
<keyword evidence="2" id="KW-0539">Nucleus</keyword>
<feature type="compositionally biased region" description="Polar residues" evidence="3">
    <location>
        <begin position="125"/>
        <end position="140"/>
    </location>
</feature>
<dbReference type="InterPro" id="IPR007219">
    <property type="entry name" value="XnlR_reg_dom"/>
</dbReference>
<feature type="region of interest" description="Disordered" evidence="3">
    <location>
        <begin position="753"/>
        <end position="777"/>
    </location>
</feature>
<feature type="compositionally biased region" description="Low complexity" evidence="3">
    <location>
        <begin position="29"/>
        <end position="42"/>
    </location>
</feature>
<dbReference type="PANTHER" id="PTHR31001">
    <property type="entry name" value="UNCHARACTERIZED TRANSCRIPTIONAL REGULATORY PROTEIN"/>
    <property type="match status" value="1"/>
</dbReference>
<sequence length="928" mass="103249">MASGGRDNDGGPSQPPFSSGLYRHPLPPGSTSSGSHSSYEPYLSHDQHQYGALAGSQPLRNMYHAQQGVPTELFMPYGEDGDDYGMPIGVDQHRVVSSRTQSIPGSATGGQPQHHDRFEAGGNQGASSQSFSQPDQYPTGPSSTTSSAAPRPIRRRMRMITSCPKLDEASQLRLTEIKEKVGSLERQLERDVAKATSKAAAQQRILADDVDDNSDEEGDLEITPMVALDLAYEDDPDGTDDIIDLGIQVGRMRITERIGGLSRPRLSEEIQTGLSTAAQPPTSHPGQRLPLGGENNPENAESEAPIPEFLRPGATYIPPSSGFFFGQIGQAPAFIQLLPQRHVADRLLERYWVAAHPITTCVHKPTFEKQYASFWDHVTYNYEPPPPLQSLVFAAWFTAAVGLEDDVAMQHYGYTKQQLVDLMKIGTESALAKANFLRTTRVDTMQAFIMYLIPLCRAEVSRAHSVLLGAAVRMAECMGLHRDGQAYGLNPLETHVRRLLWHQLCFLDVRTCEAQGPKPAIRREDYDTKLPLNCEEDQLSSQTEVIPEPADSWTSALLPLIRFEINEMMRIIWADRRKLEAKKTTLTAVLTKIENFRKRMLEKYDHLIDDRVPIQHYAKLVMHLLMYRLHAMVLHPYHANTATPLPPRLSNVLIQAGLMIIELSIQLETLPEFKDWWWYLGAYSQYQIALLLATEMFYRPDNKDAARIWACLDYVFRLDPSMPHEQKGRLILGEIVRKREVYDSMRKVRAPTTMAKAVPDKQAVKTETPPQTSFNIRNIPPSAPQQEQYAAHPTQSMYVGERGVKGEQNRTGMTGRMPPPPSGMSMAQQSQLPPPAPQPAMVFAGVSNGEVLWSLPPGYNASSPSSSSDGGGQNQQRMSVATGGVMESMDWYGDPATLNQIFPPDPLTGDFNFSTFAQPNLGGRWPPV</sequence>
<gene>
    <name evidence="5" type="ORF">DL546_008340</name>
</gene>
<comment type="subcellular location">
    <subcellularLocation>
        <location evidence="1">Nucleus</location>
    </subcellularLocation>
</comment>
<dbReference type="EMBL" id="QVQW01000016">
    <property type="protein sequence ID" value="RKU46171.1"/>
    <property type="molecule type" value="Genomic_DNA"/>
</dbReference>
<feature type="compositionally biased region" description="Polar residues" evidence="3">
    <location>
        <begin position="272"/>
        <end position="285"/>
    </location>
</feature>
<protein>
    <recommendedName>
        <fullName evidence="4">Xylanolytic transcriptional activator regulatory domain-containing protein</fullName>
    </recommendedName>
</protein>
<evidence type="ECO:0000256" key="3">
    <source>
        <dbReference type="SAM" id="MobiDB-lite"/>
    </source>
</evidence>
<evidence type="ECO:0000313" key="5">
    <source>
        <dbReference type="EMBL" id="RKU46171.1"/>
    </source>
</evidence>
<dbReference type="GO" id="GO:0005634">
    <property type="term" value="C:nucleus"/>
    <property type="evidence" value="ECO:0007669"/>
    <property type="project" value="UniProtKB-SubCell"/>
</dbReference>
<dbReference type="SMART" id="SM00906">
    <property type="entry name" value="Fungal_trans"/>
    <property type="match status" value="1"/>
</dbReference>
<dbReference type="Proteomes" id="UP000275385">
    <property type="component" value="Unassembled WGS sequence"/>
</dbReference>
<keyword evidence="6" id="KW-1185">Reference proteome</keyword>
<dbReference type="OrthoDB" id="424974at2759"/>
<comment type="caution">
    <text evidence="5">The sequence shown here is derived from an EMBL/GenBank/DDBJ whole genome shotgun (WGS) entry which is preliminary data.</text>
</comment>
<reference evidence="5 6" key="1">
    <citation type="submission" date="2018-08" db="EMBL/GenBank/DDBJ databases">
        <title>Draft genome of the lignicolous fungus Coniochaeta pulveracea.</title>
        <authorList>
            <person name="Borstlap C.J."/>
            <person name="De Witt R.N."/>
            <person name="Botha A."/>
            <person name="Volschenk H."/>
        </authorList>
    </citation>
    <scope>NUCLEOTIDE SEQUENCE [LARGE SCALE GENOMIC DNA]</scope>
    <source>
        <strain evidence="5 6">CAB683</strain>
    </source>
</reference>
<feature type="compositionally biased region" description="Polar residues" evidence="3">
    <location>
        <begin position="98"/>
        <end position="111"/>
    </location>
</feature>
<name>A0A420YE40_9PEZI</name>
<accession>A0A420YE40</accession>
<feature type="compositionally biased region" description="Low complexity" evidence="3">
    <location>
        <begin position="294"/>
        <end position="304"/>
    </location>
</feature>
<feature type="region of interest" description="Disordered" evidence="3">
    <location>
        <begin position="857"/>
        <end position="878"/>
    </location>
</feature>
<dbReference type="STRING" id="177199.A0A420YE40"/>
<feature type="region of interest" description="Disordered" evidence="3">
    <location>
        <begin position="272"/>
        <end position="304"/>
    </location>
</feature>
<feature type="compositionally biased region" description="Low complexity" evidence="3">
    <location>
        <begin position="141"/>
        <end position="151"/>
    </location>
</feature>
<evidence type="ECO:0000256" key="2">
    <source>
        <dbReference type="ARBA" id="ARBA00023242"/>
    </source>
</evidence>
<dbReference type="GO" id="GO:0003677">
    <property type="term" value="F:DNA binding"/>
    <property type="evidence" value="ECO:0007669"/>
    <property type="project" value="InterPro"/>
</dbReference>
<dbReference type="InterPro" id="IPR050613">
    <property type="entry name" value="Sec_Metabolite_Reg"/>
</dbReference>
<feature type="domain" description="Xylanolytic transcriptional activator regulatory" evidence="4">
    <location>
        <begin position="464"/>
        <end position="537"/>
    </location>
</feature>
<dbReference type="AlphaFoldDB" id="A0A420YE40"/>
<dbReference type="GO" id="GO:0008270">
    <property type="term" value="F:zinc ion binding"/>
    <property type="evidence" value="ECO:0007669"/>
    <property type="project" value="InterPro"/>
</dbReference>
<proteinExistence type="predicted"/>
<dbReference type="GO" id="GO:0006351">
    <property type="term" value="P:DNA-templated transcription"/>
    <property type="evidence" value="ECO:0007669"/>
    <property type="project" value="InterPro"/>
</dbReference>
<dbReference type="CDD" id="cd12148">
    <property type="entry name" value="fungal_TF_MHR"/>
    <property type="match status" value="1"/>
</dbReference>
<feature type="region of interest" description="Disordered" evidence="3">
    <location>
        <begin position="789"/>
        <end position="838"/>
    </location>
</feature>
<feature type="region of interest" description="Disordered" evidence="3">
    <location>
        <begin position="98"/>
        <end position="154"/>
    </location>
</feature>
<dbReference type="Pfam" id="PF04082">
    <property type="entry name" value="Fungal_trans"/>
    <property type="match status" value="1"/>
</dbReference>
<evidence type="ECO:0000313" key="6">
    <source>
        <dbReference type="Proteomes" id="UP000275385"/>
    </source>
</evidence>
<organism evidence="5 6">
    <name type="scientific">Coniochaeta pulveracea</name>
    <dbReference type="NCBI Taxonomy" id="177199"/>
    <lineage>
        <taxon>Eukaryota</taxon>
        <taxon>Fungi</taxon>
        <taxon>Dikarya</taxon>
        <taxon>Ascomycota</taxon>
        <taxon>Pezizomycotina</taxon>
        <taxon>Sordariomycetes</taxon>
        <taxon>Sordariomycetidae</taxon>
        <taxon>Coniochaetales</taxon>
        <taxon>Coniochaetaceae</taxon>
        <taxon>Coniochaeta</taxon>
    </lineage>
</organism>
<evidence type="ECO:0000259" key="4">
    <source>
        <dbReference type="SMART" id="SM00906"/>
    </source>
</evidence>